<evidence type="ECO:0000313" key="6">
    <source>
        <dbReference type="Proteomes" id="UP001164286"/>
    </source>
</evidence>
<sequence length="308" mass="33206">MTSPAPDHPYTIAVTGASGLLASGFIRLALEQGHRIVALDRMPTAPAPSSFPAYTYTQVDLLDYDAFLSVVKEGGCDAIVHLAAACRKHDGFGNYLDGGLKEREVYTMNTAMSYNALSIAAELGIQRVVMASSVNSIGMLFSKTPQFDYLPLDEQHAHYPEDAYSLAKHASELQASALTRRNPHLPLRIASLRFHWVVPTPLATPSSIASHLGSPKDLFGWVSVSSASEAVLLALTAPLTTFPAGHEAFFIVARTLCGGRTREEAIAELAGGVEWRGGEEGMRGNGGLFDTRKAERMLGWVDEGYPIE</sequence>
<comment type="similarity">
    <text evidence="1">Belongs to the NAD(P)-dependent epimerase/dehydratase family.</text>
</comment>
<protein>
    <recommendedName>
        <fullName evidence="4">NAD-dependent epimerase/dehydratase domain-containing protein</fullName>
    </recommendedName>
</protein>
<dbReference type="GO" id="GO:0016491">
    <property type="term" value="F:oxidoreductase activity"/>
    <property type="evidence" value="ECO:0007669"/>
    <property type="project" value="UniProtKB-KW"/>
</dbReference>
<name>A0AA38H5P0_9TREE</name>
<evidence type="ECO:0000256" key="3">
    <source>
        <dbReference type="ARBA" id="ARBA00023027"/>
    </source>
</evidence>
<keyword evidence="3" id="KW-0520">NAD</keyword>
<evidence type="ECO:0000313" key="5">
    <source>
        <dbReference type="EMBL" id="KAI9634600.1"/>
    </source>
</evidence>
<dbReference type="Gene3D" id="3.40.50.720">
    <property type="entry name" value="NAD(P)-binding Rossmann-like Domain"/>
    <property type="match status" value="1"/>
</dbReference>
<dbReference type="AlphaFoldDB" id="A0AA38H5P0"/>
<accession>A0AA38H5P0</accession>
<dbReference type="SUPFAM" id="SSF51735">
    <property type="entry name" value="NAD(P)-binding Rossmann-fold domains"/>
    <property type="match status" value="1"/>
</dbReference>
<dbReference type="InterPro" id="IPR001509">
    <property type="entry name" value="Epimerase_deHydtase"/>
</dbReference>
<gene>
    <name evidence="5" type="ORF">MKK02DRAFT_16374</name>
</gene>
<evidence type="ECO:0000259" key="4">
    <source>
        <dbReference type="Pfam" id="PF01370"/>
    </source>
</evidence>
<organism evidence="5 6">
    <name type="scientific">Dioszegia hungarica</name>
    <dbReference type="NCBI Taxonomy" id="4972"/>
    <lineage>
        <taxon>Eukaryota</taxon>
        <taxon>Fungi</taxon>
        <taxon>Dikarya</taxon>
        <taxon>Basidiomycota</taxon>
        <taxon>Agaricomycotina</taxon>
        <taxon>Tremellomycetes</taxon>
        <taxon>Tremellales</taxon>
        <taxon>Bulleribasidiaceae</taxon>
        <taxon>Dioszegia</taxon>
    </lineage>
</organism>
<keyword evidence="2" id="KW-0560">Oxidoreductase</keyword>
<dbReference type="EMBL" id="JAKWFO010000006">
    <property type="protein sequence ID" value="KAI9634600.1"/>
    <property type="molecule type" value="Genomic_DNA"/>
</dbReference>
<dbReference type="Pfam" id="PF01370">
    <property type="entry name" value="Epimerase"/>
    <property type="match status" value="1"/>
</dbReference>
<dbReference type="PANTHER" id="PTHR43103:SF5">
    <property type="entry name" value="4-EPIMERASE, PUTATIVE (AFU_ORTHOLOGUE AFUA_7G00360)-RELATED"/>
    <property type="match status" value="1"/>
</dbReference>
<reference evidence="5" key="1">
    <citation type="journal article" date="2022" name="G3 (Bethesda)">
        <title>High quality genome of the basidiomycete yeast Dioszegia hungarica PDD-24b-2 isolated from cloud water.</title>
        <authorList>
            <person name="Jarrige D."/>
            <person name="Haridas S."/>
            <person name="Bleykasten-Grosshans C."/>
            <person name="Joly M."/>
            <person name="Nadalig T."/>
            <person name="Sancelme M."/>
            <person name="Vuilleumier S."/>
            <person name="Grigoriev I.V."/>
            <person name="Amato P."/>
            <person name="Bringel F."/>
        </authorList>
    </citation>
    <scope>NUCLEOTIDE SEQUENCE</scope>
    <source>
        <strain evidence="5">PDD-24b-2</strain>
    </source>
</reference>
<proteinExistence type="inferred from homology"/>
<evidence type="ECO:0000256" key="1">
    <source>
        <dbReference type="ARBA" id="ARBA00007637"/>
    </source>
</evidence>
<dbReference type="GeneID" id="77724821"/>
<comment type="caution">
    <text evidence="5">The sequence shown here is derived from an EMBL/GenBank/DDBJ whole genome shotgun (WGS) entry which is preliminary data.</text>
</comment>
<feature type="domain" description="NAD-dependent epimerase/dehydratase" evidence="4">
    <location>
        <begin position="12"/>
        <end position="182"/>
    </location>
</feature>
<dbReference type="Proteomes" id="UP001164286">
    <property type="component" value="Unassembled WGS sequence"/>
</dbReference>
<dbReference type="RefSeq" id="XP_052944377.1">
    <property type="nucleotide sequence ID" value="XM_053085620.1"/>
</dbReference>
<keyword evidence="6" id="KW-1185">Reference proteome</keyword>
<evidence type="ECO:0000256" key="2">
    <source>
        <dbReference type="ARBA" id="ARBA00023002"/>
    </source>
</evidence>
<dbReference type="InterPro" id="IPR036291">
    <property type="entry name" value="NAD(P)-bd_dom_sf"/>
</dbReference>
<dbReference type="PANTHER" id="PTHR43103">
    <property type="entry name" value="NUCLEOSIDE-DIPHOSPHATE-SUGAR EPIMERASE"/>
    <property type="match status" value="1"/>
</dbReference>